<evidence type="ECO:0000313" key="2">
    <source>
        <dbReference type="Proteomes" id="UP000364291"/>
    </source>
</evidence>
<protein>
    <submittedName>
        <fullName evidence="1">Uncharacterized protein</fullName>
    </submittedName>
</protein>
<gene>
    <name evidence="1" type="ORF">PAP18089_02405</name>
</gene>
<name>A0A0B5FHH2_9BURK</name>
<proteinExistence type="predicted"/>
<dbReference type="RefSeq" id="WP_042116287.1">
    <property type="nucleotide sequence ID" value="NZ_CABPSX010000004.1"/>
</dbReference>
<dbReference type="EMBL" id="CABPSX010000004">
    <property type="protein sequence ID" value="VVG71428.1"/>
    <property type="molecule type" value="Genomic_DNA"/>
</dbReference>
<accession>A0A0B5FHH2</accession>
<dbReference type="KEGG" id="papi:SG18_21845"/>
<dbReference type="Proteomes" id="UP000364291">
    <property type="component" value="Unassembled WGS sequence"/>
</dbReference>
<dbReference type="AlphaFoldDB" id="A0A0B5FHH2"/>
<reference evidence="1 2" key="1">
    <citation type="submission" date="2019-08" db="EMBL/GenBank/DDBJ databases">
        <authorList>
            <person name="Peeters C."/>
        </authorList>
    </citation>
    <scope>NUCLEOTIDE SEQUENCE [LARGE SCALE GENOMIC DNA]</scope>
    <source>
        <strain evidence="1 2">LMG 18089</strain>
    </source>
</reference>
<dbReference type="OrthoDB" id="8926334at2"/>
<organism evidence="1 2">
    <name type="scientific">Pandoraea apista</name>
    <dbReference type="NCBI Taxonomy" id="93218"/>
    <lineage>
        <taxon>Bacteria</taxon>
        <taxon>Pseudomonadati</taxon>
        <taxon>Pseudomonadota</taxon>
        <taxon>Betaproteobacteria</taxon>
        <taxon>Burkholderiales</taxon>
        <taxon>Burkholderiaceae</taxon>
        <taxon>Pandoraea</taxon>
    </lineage>
</organism>
<dbReference type="GeneID" id="47015088"/>
<evidence type="ECO:0000313" key="1">
    <source>
        <dbReference type="EMBL" id="VVG71428.1"/>
    </source>
</evidence>
<sequence>MAYVIPFYRGFRLETFVFRHQDAGSFKRQHDRTFEVSVRISRTTLEDPAQSTDPKVFRLESLPFDSIGEARRAGNSYAQSLIDDIVSDGPTKA</sequence>